<keyword evidence="1" id="KW-0472">Membrane</keyword>
<protein>
    <submittedName>
        <fullName evidence="2">ABC transporter permease</fullName>
    </submittedName>
</protein>
<evidence type="ECO:0000256" key="1">
    <source>
        <dbReference type="SAM" id="Phobius"/>
    </source>
</evidence>
<organism evidence="2 3">
    <name type="scientific">Leucobacter edaphi</name>
    <dbReference type="NCBI Taxonomy" id="2796472"/>
    <lineage>
        <taxon>Bacteria</taxon>
        <taxon>Bacillati</taxon>
        <taxon>Actinomycetota</taxon>
        <taxon>Actinomycetes</taxon>
        <taxon>Micrococcales</taxon>
        <taxon>Microbacteriaceae</taxon>
        <taxon>Leucobacter</taxon>
    </lineage>
</organism>
<evidence type="ECO:0000313" key="3">
    <source>
        <dbReference type="Proteomes" id="UP000618733"/>
    </source>
</evidence>
<proteinExistence type="predicted"/>
<dbReference type="Proteomes" id="UP000618733">
    <property type="component" value="Unassembled WGS sequence"/>
</dbReference>
<dbReference type="AlphaFoldDB" id="A0A934QFI6"/>
<dbReference type="RefSeq" id="WP_200132944.1">
    <property type="nucleotide sequence ID" value="NZ_JAEHOI010000011.1"/>
</dbReference>
<keyword evidence="1" id="KW-0812">Transmembrane</keyword>
<accession>A0A934QFI6</accession>
<dbReference type="Pfam" id="PF12730">
    <property type="entry name" value="ABC2_membrane_4"/>
    <property type="match status" value="1"/>
</dbReference>
<feature type="transmembrane region" description="Helical" evidence="1">
    <location>
        <begin position="144"/>
        <end position="165"/>
    </location>
</feature>
<name>A0A934QFI6_9MICO</name>
<gene>
    <name evidence="2" type="ORF">JD292_11805</name>
</gene>
<evidence type="ECO:0000313" key="2">
    <source>
        <dbReference type="EMBL" id="MBK0422757.1"/>
    </source>
</evidence>
<dbReference type="EMBL" id="JAEHOI010000011">
    <property type="protein sequence ID" value="MBK0422757.1"/>
    <property type="molecule type" value="Genomic_DNA"/>
</dbReference>
<feature type="transmembrane region" description="Helical" evidence="1">
    <location>
        <begin position="172"/>
        <end position="194"/>
    </location>
</feature>
<feature type="transmembrane region" description="Helical" evidence="1">
    <location>
        <begin position="62"/>
        <end position="79"/>
    </location>
</feature>
<keyword evidence="1" id="KW-1133">Transmembrane helix</keyword>
<feature type="transmembrane region" description="Helical" evidence="1">
    <location>
        <begin position="222"/>
        <end position="243"/>
    </location>
</feature>
<sequence>MLATLPRDLRVEAIKALTLRSVQVSFLTAILAPAVLAVASGASLDPLHAEGFPAASHGFETAGFAQPLVILIAALIVGSEYSDGQLRTSLLANPRRIRFIAAKFAVIAGFAALVGAVSIGIAVLGKRAVLAERGILPFDFTAEMLSNLLGVALNFGLIALIAAALTLLARTVIVALIVLVPLVLGLSISLVPFLPALKFLPDLAGIQLLMPYPREMGLLEPGVGAVVMACWAIVLGGGSWIVFRGRDVSG</sequence>
<feature type="transmembrane region" description="Helical" evidence="1">
    <location>
        <begin position="21"/>
        <end position="42"/>
    </location>
</feature>
<keyword evidence="3" id="KW-1185">Reference proteome</keyword>
<feature type="transmembrane region" description="Helical" evidence="1">
    <location>
        <begin position="100"/>
        <end position="124"/>
    </location>
</feature>
<comment type="caution">
    <text evidence="2">The sequence shown here is derived from an EMBL/GenBank/DDBJ whole genome shotgun (WGS) entry which is preliminary data.</text>
</comment>
<reference evidence="2" key="1">
    <citation type="submission" date="2020-12" db="EMBL/GenBank/DDBJ databases">
        <title>Leucobacter sp. CAS2, isolated from Chromium sludge.</title>
        <authorList>
            <person name="Xu Z."/>
        </authorList>
    </citation>
    <scope>NUCLEOTIDE SEQUENCE</scope>
    <source>
        <strain evidence="2">CSA2</strain>
    </source>
</reference>